<evidence type="ECO:0000313" key="4">
    <source>
        <dbReference type="EMBL" id="KAL3371997.1"/>
    </source>
</evidence>
<dbReference type="InterPro" id="IPR042185">
    <property type="entry name" value="Serpin_sf_2"/>
</dbReference>
<sequence length="186" mass="20574">MTSKTKQYVKAFDGFKVLGLPYKQGEDRRRFSMYFFLPDANDGLPALVDKVSSESQFLERHLPYQKAGVGEFRIPKFKISFGFEASNILKGLGLVLPFSGDGLTEMVDSPVGRNLYVSSIFHKSFIEVNEEGTEAAAATAGVVKLRGLLVEEKVDFIADHPYLFLIREDATGVVLFVGSVLNPLAE</sequence>
<evidence type="ECO:0000256" key="2">
    <source>
        <dbReference type="RuleBase" id="RU000411"/>
    </source>
</evidence>
<dbReference type="InterPro" id="IPR023796">
    <property type="entry name" value="Serpin_dom"/>
</dbReference>
<dbReference type="Proteomes" id="UP001627284">
    <property type="component" value="Unassembled WGS sequence"/>
</dbReference>
<comment type="caution">
    <text evidence="4">The sequence shown here is derived from an EMBL/GenBank/DDBJ whole genome shotgun (WGS) entry which is preliminary data.</text>
</comment>
<organism evidence="4 5">
    <name type="scientific">Solanum stoloniferum</name>
    <dbReference type="NCBI Taxonomy" id="62892"/>
    <lineage>
        <taxon>Eukaryota</taxon>
        <taxon>Viridiplantae</taxon>
        <taxon>Streptophyta</taxon>
        <taxon>Embryophyta</taxon>
        <taxon>Tracheophyta</taxon>
        <taxon>Spermatophyta</taxon>
        <taxon>Magnoliopsida</taxon>
        <taxon>eudicotyledons</taxon>
        <taxon>Gunneridae</taxon>
        <taxon>Pentapetalae</taxon>
        <taxon>asterids</taxon>
        <taxon>lamiids</taxon>
        <taxon>Solanales</taxon>
        <taxon>Solanaceae</taxon>
        <taxon>Solanoideae</taxon>
        <taxon>Solaneae</taxon>
        <taxon>Solanum</taxon>
    </lineage>
</organism>
<reference evidence="4 5" key="1">
    <citation type="submission" date="2024-05" db="EMBL/GenBank/DDBJ databases">
        <title>De novo assembly of an allotetraploid wild potato.</title>
        <authorList>
            <person name="Hosaka A.J."/>
        </authorList>
    </citation>
    <scope>NUCLEOTIDE SEQUENCE [LARGE SCALE GENOMIC DNA]</scope>
    <source>
        <tissue evidence="4">Young leaves</tissue>
    </source>
</reference>
<proteinExistence type="inferred from homology"/>
<comment type="similarity">
    <text evidence="1 2">Belongs to the serpin family.</text>
</comment>
<dbReference type="SUPFAM" id="SSF56574">
    <property type="entry name" value="Serpins"/>
    <property type="match status" value="1"/>
</dbReference>
<dbReference type="InterPro" id="IPR036186">
    <property type="entry name" value="Serpin_sf"/>
</dbReference>
<name>A0ABD2UVN6_9SOLN</name>
<accession>A0ABD2UVN6</accession>
<dbReference type="Gene3D" id="6.20.40.10">
    <property type="match status" value="1"/>
</dbReference>
<evidence type="ECO:0000313" key="5">
    <source>
        <dbReference type="Proteomes" id="UP001627284"/>
    </source>
</evidence>
<dbReference type="Gene3D" id="2.10.310.10">
    <property type="entry name" value="Serpins superfamily"/>
    <property type="match status" value="1"/>
</dbReference>
<evidence type="ECO:0000256" key="1">
    <source>
        <dbReference type="ARBA" id="ARBA00009500"/>
    </source>
</evidence>
<dbReference type="InterPro" id="IPR000215">
    <property type="entry name" value="Serpin_fam"/>
</dbReference>
<protein>
    <recommendedName>
        <fullName evidence="3">Serpin domain-containing protein</fullName>
    </recommendedName>
</protein>
<feature type="domain" description="Serpin" evidence="3">
    <location>
        <begin position="1"/>
        <end position="183"/>
    </location>
</feature>
<dbReference type="EMBL" id="JBJKTR010000004">
    <property type="protein sequence ID" value="KAL3371997.1"/>
    <property type="molecule type" value="Genomic_DNA"/>
</dbReference>
<dbReference type="AlphaFoldDB" id="A0ABD2UVN6"/>
<dbReference type="Pfam" id="PF00079">
    <property type="entry name" value="Serpin"/>
    <property type="match status" value="1"/>
</dbReference>
<dbReference type="PANTHER" id="PTHR11461">
    <property type="entry name" value="SERINE PROTEASE INHIBITOR, SERPIN"/>
    <property type="match status" value="1"/>
</dbReference>
<gene>
    <name evidence="4" type="ORF">AABB24_008504</name>
</gene>
<dbReference type="Gene3D" id="2.30.39.10">
    <property type="entry name" value="Alpha-1-antitrypsin, domain 1"/>
    <property type="match status" value="1"/>
</dbReference>
<dbReference type="SMART" id="SM00093">
    <property type="entry name" value="SERPIN"/>
    <property type="match status" value="1"/>
</dbReference>
<dbReference type="PANTHER" id="PTHR11461:SF211">
    <property type="entry name" value="GH10112P-RELATED"/>
    <property type="match status" value="1"/>
</dbReference>
<evidence type="ECO:0000259" key="3">
    <source>
        <dbReference type="SMART" id="SM00093"/>
    </source>
</evidence>
<keyword evidence="5" id="KW-1185">Reference proteome</keyword>